<dbReference type="AlphaFoldDB" id="U6F5U3"/>
<dbReference type="HOGENOM" id="CLU_3311729_0_0_9"/>
<evidence type="ECO:0000313" key="1">
    <source>
        <dbReference type="EMBL" id="CDI58369.1"/>
    </source>
</evidence>
<evidence type="ECO:0000313" key="2">
    <source>
        <dbReference type="Proteomes" id="UP000017248"/>
    </source>
</evidence>
<gene>
    <name evidence="1" type="ORF">LHCIRMBIA951_00422</name>
</gene>
<dbReference type="EMBL" id="CBUK010000068">
    <property type="protein sequence ID" value="CDI58369.1"/>
    <property type="molecule type" value="Genomic_DNA"/>
</dbReference>
<comment type="caution">
    <text evidence="1">The sequence shown here is derived from an EMBL/GenBank/DDBJ whole genome shotgun (WGS) entry which is preliminary data.</text>
</comment>
<reference evidence="1" key="1">
    <citation type="submission" date="2013-09" db="EMBL/GenBank/DDBJ databases">
        <title>Draft Genome Sequence of five Lactobacillus helveticus strains CIRM-BIA 101T, 103, 104, 951 and 953 isolated from milk product.</title>
        <authorList>
            <person name="Valence F."/>
            <person name="Chuat V."/>
            <person name="Ma L."/>
            <person name="Creno S."/>
            <person name="Falentin H."/>
            <person name="Lortal S."/>
            <person name="Bizet C."/>
            <person name="Clermont D."/>
            <person name="Loux V."/>
            <person name="Bouchier C."/>
            <person name="Cousin S."/>
        </authorList>
    </citation>
    <scope>NUCLEOTIDE SEQUENCE [LARGE SCALE GENOMIC DNA]</scope>
    <source>
        <strain evidence="1">CIRM-BIA 951</strain>
    </source>
</reference>
<protein>
    <submittedName>
        <fullName evidence="1">Uncharacterized protein</fullName>
    </submittedName>
</protein>
<accession>U6F5U3</accession>
<organism evidence="1 2">
    <name type="scientific">Lactobacillus helveticus CIRM-BIA 951</name>
    <dbReference type="NCBI Taxonomy" id="1226334"/>
    <lineage>
        <taxon>Bacteria</taxon>
        <taxon>Bacillati</taxon>
        <taxon>Bacillota</taxon>
        <taxon>Bacilli</taxon>
        <taxon>Lactobacillales</taxon>
        <taxon>Lactobacillaceae</taxon>
        <taxon>Lactobacillus</taxon>
    </lineage>
</organism>
<proteinExistence type="predicted"/>
<keyword evidence="2" id="KW-1185">Reference proteome</keyword>
<dbReference type="Proteomes" id="UP000017248">
    <property type="component" value="Unassembled WGS sequence"/>
</dbReference>
<sequence length="39" mass="4525">MQDYPIQDLIADLVSFAFDLLASSCFEPRSRSVRQNIDY</sequence>
<name>U6F5U3_LACHE</name>